<dbReference type="SUPFAM" id="SSF52317">
    <property type="entry name" value="Class I glutamine amidotransferase-like"/>
    <property type="match status" value="1"/>
</dbReference>
<dbReference type="InterPro" id="IPR009057">
    <property type="entry name" value="Homeodomain-like_sf"/>
</dbReference>
<sequence>MAPHRVAVLALDRVVTLDLAIPAHVFSYTDELPYVVTVCGVRAGQVRTTAGFPVVATAGLGALRRADTVVVPGFHAPPDGVPEEVLRALRSCARRGARVMSICTGAFALAAAGLLDGRRATTHWMHAEALAREYPLVDVDPRVLYVDEGQILTSAGVASGLDLCLHVIRQDLGAEVAASIARRVVVAPHRDGGQAQYLDAPLPAEAGDSLAATRSWAAERLAEPLTVADLAAHAHVSPRTLARRWSTEAGCSPLRWLLVQRVGLARRLLETTDLPLELVAGRAGLGSADNLRLHFRKEVGTTPSAYRRTFRGVG</sequence>
<dbReference type="Gene3D" id="1.10.10.60">
    <property type="entry name" value="Homeodomain-like"/>
    <property type="match status" value="1"/>
</dbReference>
<evidence type="ECO:0000256" key="2">
    <source>
        <dbReference type="ARBA" id="ARBA00023163"/>
    </source>
</evidence>
<dbReference type="SUPFAM" id="SSF46689">
    <property type="entry name" value="Homeodomain-like"/>
    <property type="match status" value="2"/>
</dbReference>
<dbReference type="PANTHER" id="PTHR43130:SF3">
    <property type="entry name" value="HTH-TYPE TRANSCRIPTIONAL REGULATOR RV1931C"/>
    <property type="match status" value="1"/>
</dbReference>
<evidence type="ECO:0000256" key="1">
    <source>
        <dbReference type="ARBA" id="ARBA00023015"/>
    </source>
</evidence>
<dbReference type="InterPro" id="IPR002818">
    <property type="entry name" value="DJ-1/PfpI"/>
</dbReference>
<protein>
    <submittedName>
        <fullName evidence="4">Transcriptional regulator GlxA family with amidase domain</fullName>
    </submittedName>
</protein>
<evidence type="ECO:0000259" key="3">
    <source>
        <dbReference type="PROSITE" id="PS01124"/>
    </source>
</evidence>
<dbReference type="PROSITE" id="PS01124">
    <property type="entry name" value="HTH_ARAC_FAMILY_2"/>
    <property type="match status" value="1"/>
</dbReference>
<keyword evidence="5" id="KW-1185">Reference proteome</keyword>
<keyword evidence="2" id="KW-0804">Transcription</keyword>
<dbReference type="SMART" id="SM00342">
    <property type="entry name" value="HTH_ARAC"/>
    <property type="match status" value="1"/>
</dbReference>
<dbReference type="InterPro" id="IPR029062">
    <property type="entry name" value="Class_I_gatase-like"/>
</dbReference>
<dbReference type="CDD" id="cd03137">
    <property type="entry name" value="GATase1_AraC_1"/>
    <property type="match status" value="1"/>
</dbReference>
<dbReference type="InterPro" id="IPR018060">
    <property type="entry name" value="HTH_AraC"/>
</dbReference>
<keyword evidence="1" id="KW-0805">Transcription regulation</keyword>
<dbReference type="RefSeq" id="WP_130493358.1">
    <property type="nucleotide sequence ID" value="NZ_SGXD01000003.1"/>
</dbReference>
<comment type="caution">
    <text evidence="4">The sequence shown here is derived from an EMBL/GenBank/DDBJ whole genome shotgun (WGS) entry which is preliminary data.</text>
</comment>
<reference evidence="4 5" key="1">
    <citation type="submission" date="2019-02" db="EMBL/GenBank/DDBJ databases">
        <title>Genomic Encyclopedia of Type Strains, Phase IV (KMG-IV): sequencing the most valuable type-strain genomes for metagenomic binning, comparative biology and taxonomic classification.</title>
        <authorList>
            <person name="Goeker M."/>
        </authorList>
    </citation>
    <scope>NUCLEOTIDE SEQUENCE [LARGE SCALE GENOMIC DNA]</scope>
    <source>
        <strain evidence="4 5">DSM 45622</strain>
    </source>
</reference>
<evidence type="ECO:0000313" key="5">
    <source>
        <dbReference type="Proteomes" id="UP000293638"/>
    </source>
</evidence>
<dbReference type="EMBL" id="SGXD01000003">
    <property type="protein sequence ID" value="RZS87209.1"/>
    <property type="molecule type" value="Genomic_DNA"/>
</dbReference>
<dbReference type="Proteomes" id="UP000293638">
    <property type="component" value="Unassembled WGS sequence"/>
</dbReference>
<feature type="domain" description="HTH araC/xylS-type" evidence="3">
    <location>
        <begin position="211"/>
        <end position="309"/>
    </location>
</feature>
<dbReference type="PANTHER" id="PTHR43130">
    <property type="entry name" value="ARAC-FAMILY TRANSCRIPTIONAL REGULATOR"/>
    <property type="match status" value="1"/>
</dbReference>
<dbReference type="AlphaFoldDB" id="A0A4Q7NPL2"/>
<dbReference type="Pfam" id="PF01965">
    <property type="entry name" value="DJ-1_PfpI"/>
    <property type="match status" value="1"/>
</dbReference>
<dbReference type="Pfam" id="PF12833">
    <property type="entry name" value="HTH_18"/>
    <property type="match status" value="1"/>
</dbReference>
<evidence type="ECO:0000313" key="4">
    <source>
        <dbReference type="EMBL" id="RZS87209.1"/>
    </source>
</evidence>
<dbReference type="GO" id="GO:0043565">
    <property type="term" value="F:sequence-specific DNA binding"/>
    <property type="evidence" value="ECO:0007669"/>
    <property type="project" value="InterPro"/>
</dbReference>
<accession>A0A4Q7NPL2</accession>
<dbReference type="GO" id="GO:0003700">
    <property type="term" value="F:DNA-binding transcription factor activity"/>
    <property type="evidence" value="ECO:0007669"/>
    <property type="project" value="InterPro"/>
</dbReference>
<dbReference type="InterPro" id="IPR052158">
    <property type="entry name" value="INH-QAR"/>
</dbReference>
<gene>
    <name evidence="4" type="ORF">EV189_2633</name>
</gene>
<dbReference type="Gene3D" id="3.40.50.880">
    <property type="match status" value="1"/>
</dbReference>
<name>A0A4Q7NPL2_9ACTN</name>
<proteinExistence type="predicted"/>
<dbReference type="OrthoDB" id="3194870at2"/>
<organism evidence="4 5">
    <name type="scientific">Motilibacter rhizosphaerae</name>
    <dbReference type="NCBI Taxonomy" id="598652"/>
    <lineage>
        <taxon>Bacteria</taxon>
        <taxon>Bacillati</taxon>
        <taxon>Actinomycetota</taxon>
        <taxon>Actinomycetes</taxon>
        <taxon>Motilibacterales</taxon>
        <taxon>Motilibacteraceae</taxon>
        <taxon>Motilibacter</taxon>
    </lineage>
</organism>